<dbReference type="InterPro" id="IPR012408">
    <property type="entry name" value="Acetald_propionald_DH-rel"/>
</dbReference>
<dbReference type="SUPFAM" id="SSF53720">
    <property type="entry name" value="ALDH-like"/>
    <property type="match status" value="1"/>
</dbReference>
<feature type="domain" description="Aldehyde dehydrogenase" evidence="3">
    <location>
        <begin position="40"/>
        <end position="301"/>
    </location>
</feature>
<dbReference type="OrthoDB" id="9815791at2"/>
<gene>
    <name evidence="4" type="ORF">E6O51_16465</name>
</gene>
<comment type="caution">
    <text evidence="4">The sequence shown here is derived from an EMBL/GenBank/DDBJ whole genome shotgun (WGS) entry which is preliminary data.</text>
</comment>
<dbReference type="Proteomes" id="UP000307956">
    <property type="component" value="Unassembled WGS sequence"/>
</dbReference>
<dbReference type="Gene3D" id="3.40.309.10">
    <property type="entry name" value="Aldehyde Dehydrogenase, Chain A, domain 2"/>
    <property type="match status" value="1"/>
</dbReference>
<evidence type="ECO:0000313" key="4">
    <source>
        <dbReference type="EMBL" id="THF59326.1"/>
    </source>
</evidence>
<name>A0A4S4AIX2_9RHOO</name>
<dbReference type="CDD" id="cd07121">
    <property type="entry name" value="ALDH_EutE"/>
    <property type="match status" value="1"/>
</dbReference>
<dbReference type="EMBL" id="SSOD01000014">
    <property type="protein sequence ID" value="THF59326.1"/>
    <property type="molecule type" value="Genomic_DNA"/>
</dbReference>
<dbReference type="InterPro" id="IPR016162">
    <property type="entry name" value="Ald_DH_N"/>
</dbReference>
<reference evidence="4 5" key="1">
    <citation type="submission" date="2019-04" db="EMBL/GenBank/DDBJ databases">
        <title>Azoarcus rhizosphaerae sp. nov. isolated from rhizosphere of Ficus religiosa.</title>
        <authorList>
            <person name="Lin S.-Y."/>
            <person name="Hameed A."/>
            <person name="Hsu Y.-H."/>
            <person name="Young C.-C."/>
        </authorList>
    </citation>
    <scope>NUCLEOTIDE SEQUENCE [LARGE SCALE GENOMIC DNA]</scope>
    <source>
        <strain evidence="4 5">CC-YHH848</strain>
    </source>
</reference>
<organism evidence="4 5">
    <name type="scientific">Pseudothauera rhizosphaerae</name>
    <dbReference type="NCBI Taxonomy" id="2565932"/>
    <lineage>
        <taxon>Bacteria</taxon>
        <taxon>Pseudomonadati</taxon>
        <taxon>Pseudomonadota</taxon>
        <taxon>Betaproteobacteria</taxon>
        <taxon>Rhodocyclales</taxon>
        <taxon>Zoogloeaceae</taxon>
        <taxon>Pseudothauera</taxon>
    </lineage>
</organism>
<keyword evidence="5" id="KW-1185">Reference proteome</keyword>
<evidence type="ECO:0000256" key="2">
    <source>
        <dbReference type="ARBA" id="ARBA00023027"/>
    </source>
</evidence>
<dbReference type="PIRSF" id="PIRSF036410">
    <property type="entry name" value="EutE_PduP"/>
    <property type="match status" value="1"/>
</dbReference>
<proteinExistence type="predicted"/>
<dbReference type="GO" id="GO:0008774">
    <property type="term" value="F:acetaldehyde dehydrogenase (acetylating) activity"/>
    <property type="evidence" value="ECO:0007669"/>
    <property type="project" value="InterPro"/>
</dbReference>
<dbReference type="NCBIfam" id="NF011927">
    <property type="entry name" value="PRK15398.1"/>
    <property type="match status" value="1"/>
</dbReference>
<evidence type="ECO:0000259" key="3">
    <source>
        <dbReference type="Pfam" id="PF00171"/>
    </source>
</evidence>
<dbReference type="InterPro" id="IPR015590">
    <property type="entry name" value="Aldehyde_DH_dom"/>
</dbReference>
<dbReference type="Pfam" id="PF00171">
    <property type="entry name" value="Aldedh"/>
    <property type="match status" value="1"/>
</dbReference>
<dbReference type="Gene3D" id="3.40.605.10">
    <property type="entry name" value="Aldehyde Dehydrogenase, Chain A, domain 1"/>
    <property type="match status" value="1"/>
</dbReference>
<dbReference type="InterPro" id="IPR016163">
    <property type="entry name" value="Ald_DH_C"/>
</dbReference>
<evidence type="ECO:0000313" key="5">
    <source>
        <dbReference type="Proteomes" id="UP000307956"/>
    </source>
</evidence>
<dbReference type="PANTHER" id="PTHR11699">
    <property type="entry name" value="ALDEHYDE DEHYDROGENASE-RELATED"/>
    <property type="match status" value="1"/>
</dbReference>
<keyword evidence="2" id="KW-0520">NAD</keyword>
<keyword evidence="1" id="KW-0560">Oxidoreductase</keyword>
<dbReference type="InterPro" id="IPR016161">
    <property type="entry name" value="Ald_DH/histidinol_DH"/>
</dbReference>
<dbReference type="AlphaFoldDB" id="A0A4S4AIX2"/>
<protein>
    <submittedName>
        <fullName evidence="4">Aldehyde dehydrogenase EutE</fullName>
    </submittedName>
</protein>
<evidence type="ECO:0000256" key="1">
    <source>
        <dbReference type="ARBA" id="ARBA00023002"/>
    </source>
</evidence>
<sequence>MDANQVERIVRAVLQAVESGAAGGVAAGAARTVGGRTAPGVYVELDDAVAAADKAYRALRSLATRARVIAAIRKAGEEHARELAELAVAETGMGRVEDKILKNLSQARQTPGIECLHPAVLTGDHGLTLTENAAWGVIASVTPSTNPACTVINNAISMISAGNAVVFAPHPAAKKVSQRAIALINEAVVAAGGPEGVVTTVAEPSIEVAQKLFRYPGINLLVVTGGEAVVEAARRHTDKRLIAAGAGNPPVVVDETADLAQAGRDIVWGASFDNNIICVDEKEIVVVDQVADGLKAEMKKHKAVELTADQARQLQDVIFTGMDTTPGHCGKGVVSRDWVGRDAAKIARAIGLSVPDDTRLLFVETPAEHPFALTELMMPIIPLVRAAHANEAIDLAVRLEGGCRHTAAMHSKNLDNLDRMANEINTSIFVKNGPCLAGLGFGGEGWTTMTISTPTGEGVTSAASFVRLRRCVLVDHFRIV</sequence>
<accession>A0A4S4AIX2</accession>